<evidence type="ECO:0000256" key="2">
    <source>
        <dbReference type="ARBA" id="ARBA00022670"/>
    </source>
</evidence>
<keyword evidence="9" id="KW-1185">Reference proteome</keyword>
<keyword evidence="3 5" id="KW-0378">Hydrolase</keyword>
<feature type="domain" description="PDZ" evidence="7">
    <location>
        <begin position="102"/>
        <end position="171"/>
    </location>
</feature>
<dbReference type="Proteomes" id="UP000183967">
    <property type="component" value="Unassembled WGS sequence"/>
</dbReference>
<dbReference type="SMART" id="SM00228">
    <property type="entry name" value="PDZ"/>
    <property type="match status" value="1"/>
</dbReference>
<dbReference type="CDD" id="cd06782">
    <property type="entry name" value="cpPDZ_CPP-like"/>
    <property type="match status" value="1"/>
</dbReference>
<evidence type="ECO:0000256" key="6">
    <source>
        <dbReference type="SAM" id="Phobius"/>
    </source>
</evidence>
<evidence type="ECO:0000313" key="9">
    <source>
        <dbReference type="Proteomes" id="UP000183967"/>
    </source>
</evidence>
<keyword evidence="6" id="KW-0812">Transmembrane</keyword>
<dbReference type="CDD" id="cd07560">
    <property type="entry name" value="Peptidase_S41_CPP"/>
    <property type="match status" value="1"/>
</dbReference>
<gene>
    <name evidence="8" type="ORF">SAMN02745135_00058</name>
</gene>
<dbReference type="InterPro" id="IPR055210">
    <property type="entry name" value="CtpA/B_N"/>
</dbReference>
<evidence type="ECO:0000256" key="4">
    <source>
        <dbReference type="ARBA" id="ARBA00022825"/>
    </source>
</evidence>
<organism evidence="8 9">
    <name type="scientific">Caloranaerobacter azorensis DSM 13643</name>
    <dbReference type="NCBI Taxonomy" id="1121264"/>
    <lineage>
        <taxon>Bacteria</taxon>
        <taxon>Bacillati</taxon>
        <taxon>Bacillota</taxon>
        <taxon>Tissierellia</taxon>
        <taxon>Tissierellales</taxon>
        <taxon>Thermohalobacteraceae</taxon>
        <taxon>Caloranaerobacter</taxon>
    </lineage>
</organism>
<dbReference type="GO" id="GO:0030288">
    <property type="term" value="C:outer membrane-bounded periplasmic space"/>
    <property type="evidence" value="ECO:0007669"/>
    <property type="project" value="TreeGrafter"/>
</dbReference>
<dbReference type="AlphaFoldDB" id="A0A1M5R2Q5"/>
<dbReference type="InterPro" id="IPR004447">
    <property type="entry name" value="Peptidase_S41A"/>
</dbReference>
<dbReference type="InterPro" id="IPR005151">
    <property type="entry name" value="Tail-specific_protease"/>
</dbReference>
<dbReference type="GO" id="GO:0006508">
    <property type="term" value="P:proteolysis"/>
    <property type="evidence" value="ECO:0007669"/>
    <property type="project" value="UniProtKB-KW"/>
</dbReference>
<dbReference type="SMART" id="SM00245">
    <property type="entry name" value="TSPc"/>
    <property type="match status" value="1"/>
</dbReference>
<dbReference type="NCBIfam" id="TIGR00225">
    <property type="entry name" value="prc"/>
    <property type="match status" value="1"/>
</dbReference>
<dbReference type="GO" id="GO:0008236">
    <property type="term" value="F:serine-type peptidase activity"/>
    <property type="evidence" value="ECO:0007669"/>
    <property type="project" value="UniProtKB-KW"/>
</dbReference>
<feature type="transmembrane region" description="Helical" evidence="6">
    <location>
        <begin position="7"/>
        <end position="29"/>
    </location>
</feature>
<keyword evidence="4 5" id="KW-0720">Serine protease</keyword>
<dbReference type="PANTHER" id="PTHR32060">
    <property type="entry name" value="TAIL-SPECIFIC PROTEASE"/>
    <property type="match status" value="1"/>
</dbReference>
<dbReference type="PANTHER" id="PTHR32060:SF30">
    <property type="entry name" value="CARBOXY-TERMINAL PROCESSING PROTEASE CTPA"/>
    <property type="match status" value="1"/>
</dbReference>
<dbReference type="SUPFAM" id="SSF52096">
    <property type="entry name" value="ClpP/crotonase"/>
    <property type="match status" value="1"/>
</dbReference>
<dbReference type="Gene3D" id="3.90.226.10">
    <property type="entry name" value="2-enoyl-CoA Hydratase, Chain A, domain 1"/>
    <property type="match status" value="1"/>
</dbReference>
<dbReference type="PROSITE" id="PS50106">
    <property type="entry name" value="PDZ"/>
    <property type="match status" value="1"/>
</dbReference>
<dbReference type="Pfam" id="PF17820">
    <property type="entry name" value="PDZ_6"/>
    <property type="match status" value="1"/>
</dbReference>
<evidence type="ECO:0000256" key="5">
    <source>
        <dbReference type="RuleBase" id="RU004404"/>
    </source>
</evidence>
<dbReference type="InterPro" id="IPR001478">
    <property type="entry name" value="PDZ"/>
</dbReference>
<dbReference type="GO" id="GO:0007165">
    <property type="term" value="P:signal transduction"/>
    <property type="evidence" value="ECO:0007669"/>
    <property type="project" value="TreeGrafter"/>
</dbReference>
<dbReference type="Pfam" id="PF22694">
    <property type="entry name" value="CtpB_N-like"/>
    <property type="match status" value="1"/>
</dbReference>
<comment type="similarity">
    <text evidence="1 5">Belongs to the peptidase S41A family.</text>
</comment>
<keyword evidence="6" id="KW-1133">Transmembrane helix</keyword>
<accession>A0A1M5R2Q5</accession>
<dbReference type="OrthoDB" id="9812068at2"/>
<dbReference type="RefSeq" id="WP_083599445.1">
    <property type="nucleotide sequence ID" value="NZ_FQXO01000004.1"/>
</dbReference>
<dbReference type="GO" id="GO:0004175">
    <property type="term" value="F:endopeptidase activity"/>
    <property type="evidence" value="ECO:0007669"/>
    <property type="project" value="TreeGrafter"/>
</dbReference>
<dbReference type="InterPro" id="IPR041489">
    <property type="entry name" value="PDZ_6"/>
</dbReference>
<evidence type="ECO:0000256" key="3">
    <source>
        <dbReference type="ARBA" id="ARBA00022801"/>
    </source>
</evidence>
<name>A0A1M5R2Q5_9FIRM</name>
<reference evidence="9" key="1">
    <citation type="submission" date="2016-11" db="EMBL/GenBank/DDBJ databases">
        <authorList>
            <person name="Varghese N."/>
            <person name="Submissions S."/>
        </authorList>
    </citation>
    <scope>NUCLEOTIDE SEQUENCE [LARGE SCALE GENOMIC DNA]</scope>
    <source>
        <strain evidence="9">DSM 13643</strain>
    </source>
</reference>
<keyword evidence="2 5" id="KW-0645">Protease</keyword>
<dbReference type="EMBL" id="FQXO01000004">
    <property type="protein sequence ID" value="SHH20725.1"/>
    <property type="molecule type" value="Genomic_DNA"/>
</dbReference>
<evidence type="ECO:0000256" key="1">
    <source>
        <dbReference type="ARBA" id="ARBA00009179"/>
    </source>
</evidence>
<dbReference type="InterPro" id="IPR029045">
    <property type="entry name" value="ClpP/crotonase-like_dom_sf"/>
</dbReference>
<protein>
    <submittedName>
        <fullName evidence="8">C-terminal processing peptidase-3. Serine peptidase. MEROPS family S41A</fullName>
    </submittedName>
</protein>
<dbReference type="Pfam" id="PF03572">
    <property type="entry name" value="Peptidase_S41"/>
    <property type="match status" value="1"/>
</dbReference>
<dbReference type="InterPro" id="IPR036034">
    <property type="entry name" value="PDZ_sf"/>
</dbReference>
<dbReference type="Gene3D" id="3.30.750.44">
    <property type="match status" value="1"/>
</dbReference>
<dbReference type="FunFam" id="2.30.42.10:FF:000063">
    <property type="entry name" value="Peptidase, S41 family"/>
    <property type="match status" value="1"/>
</dbReference>
<sequence length="408" mass="45441">MITKRKAFYGAIVIIIISSLFTFFISNMIQITVKDKVVITKDYYEDLVSTYEKYSKVMALENFIKENYLKDVNEEDLLNGELKGMFEALGDPYSVYMTKEEFADFMEHTKGTYQGIGVIVTPGEDNLITVVSPIEDTPGERAGIKTGDKIVKVNGKEFTADKMDDAVKLMKGKPGTSVNITILRTDKDGNNKFIDLNITREEIRLKTVKSKMLENKIGYIRIVSFDELTYEDFKKHLNKLKKDGMKGLIIDLRNNPGGLLSECAQIADELMGKGVIVYTETKNKEREYLRSDSKKLGLPLVLLVNGGSASASEILAGAIKDTKTGILIGTKTFGKGIVQRIKPLSDGSGFKLTVSEYFTPNGTNIHGIGITPDVIVELPEDVHRIGVDNIKQDIQLKKAIEIIKSKIK</sequence>
<evidence type="ECO:0000313" key="8">
    <source>
        <dbReference type="EMBL" id="SHH20725.1"/>
    </source>
</evidence>
<proteinExistence type="inferred from homology"/>
<dbReference type="Gene3D" id="2.30.42.10">
    <property type="match status" value="1"/>
</dbReference>
<evidence type="ECO:0000259" key="7">
    <source>
        <dbReference type="PROSITE" id="PS50106"/>
    </source>
</evidence>
<dbReference type="SUPFAM" id="SSF50156">
    <property type="entry name" value="PDZ domain-like"/>
    <property type="match status" value="1"/>
</dbReference>
<keyword evidence="6" id="KW-0472">Membrane</keyword>